<proteinExistence type="predicted"/>
<evidence type="ECO:0000313" key="3">
    <source>
        <dbReference type="EMBL" id="PWO01155.1"/>
    </source>
</evidence>
<evidence type="ECO:0000313" key="4">
    <source>
        <dbReference type="Proteomes" id="UP000245946"/>
    </source>
</evidence>
<reference evidence="3 4" key="1">
    <citation type="journal article" date="2018" name="Mol. Biol. Evol.">
        <title>Broad Genomic Sampling Reveals a Smut Pathogenic Ancestry of the Fungal Clade Ustilaginomycotina.</title>
        <authorList>
            <person name="Kijpornyongpan T."/>
            <person name="Mondo S.J."/>
            <person name="Barry K."/>
            <person name="Sandor L."/>
            <person name="Lee J."/>
            <person name="Lipzen A."/>
            <person name="Pangilinan J."/>
            <person name="LaButti K."/>
            <person name="Hainaut M."/>
            <person name="Henrissat B."/>
            <person name="Grigoriev I.V."/>
            <person name="Spatafora J.W."/>
            <person name="Aime M.C."/>
        </authorList>
    </citation>
    <scope>NUCLEOTIDE SEQUENCE [LARGE SCALE GENOMIC DNA]</scope>
    <source>
        <strain evidence="3 4">MCA 4186</strain>
    </source>
</reference>
<dbReference type="FunFam" id="1.10.1040.10:FF:000017">
    <property type="entry name" value="2-dehydropantoate 2-reductase"/>
    <property type="match status" value="1"/>
</dbReference>
<dbReference type="GeneID" id="37267463"/>
<dbReference type="Gene3D" id="1.10.1040.10">
    <property type="entry name" value="N-(1-d-carboxylethyl)-l-norvaline Dehydrogenase, domain 2"/>
    <property type="match status" value="1"/>
</dbReference>
<dbReference type="Pfam" id="PF08546">
    <property type="entry name" value="ApbA_C"/>
    <property type="match status" value="1"/>
</dbReference>
<dbReference type="InterPro" id="IPR013328">
    <property type="entry name" value="6PGD_dom2"/>
</dbReference>
<organism evidence="3 4">
    <name type="scientific">Tilletiopsis washingtonensis</name>
    <dbReference type="NCBI Taxonomy" id="58919"/>
    <lineage>
        <taxon>Eukaryota</taxon>
        <taxon>Fungi</taxon>
        <taxon>Dikarya</taxon>
        <taxon>Basidiomycota</taxon>
        <taxon>Ustilaginomycotina</taxon>
        <taxon>Exobasidiomycetes</taxon>
        <taxon>Entylomatales</taxon>
        <taxon>Entylomatales incertae sedis</taxon>
        <taxon>Tilletiopsis</taxon>
    </lineage>
</organism>
<accession>A0A316ZJB2</accession>
<feature type="domain" description="Ketopantoate reductase N-terminal" evidence="1">
    <location>
        <begin position="4"/>
        <end position="161"/>
    </location>
</feature>
<dbReference type="STRING" id="58919.A0A316ZJB2"/>
<dbReference type="RefSeq" id="XP_025601433.1">
    <property type="nucleotide sequence ID" value="XM_025739917.1"/>
</dbReference>
<dbReference type="PANTHER" id="PTHR21708">
    <property type="entry name" value="PROBABLE 2-DEHYDROPANTOATE 2-REDUCTASE"/>
    <property type="match status" value="1"/>
</dbReference>
<dbReference type="Pfam" id="PF02558">
    <property type="entry name" value="ApbA"/>
    <property type="match status" value="1"/>
</dbReference>
<dbReference type="InterPro" id="IPR036291">
    <property type="entry name" value="NAD(P)-bd_dom_sf"/>
</dbReference>
<dbReference type="InterPro" id="IPR013752">
    <property type="entry name" value="KPA_reductase"/>
</dbReference>
<sequence>QPSVLIIGLGALGVLYGALLSRGGVRVVAYARSTAAQLEGEGIELRSAKFGTFTWRPARVVRSDAEARAEAYDYILTTFKLVPELRTISSLIKPVVKPGSAPALVLVQNGIHVEREPHASLCEGDEPVCSALISCCAWLGATLVDGGRAVDHGGLERLMIGLYPSAEPGEDSPRTRAWRKFVELYAAGGGGAERVENVQAVRWQKVLWNACWGGLCLLSRQPVSALLQPDAIRYSAPVVRGLMQECMSVARAEGLGADVLPETSVEEAFGLTFEERPMNPERKGNLKDTFKPSILMDLEAQRPMELSGIVGNVVSLARRHNLSTPRLDLLLAAIRPAQVAAVRAA</sequence>
<dbReference type="GO" id="GO:0005737">
    <property type="term" value="C:cytoplasm"/>
    <property type="evidence" value="ECO:0007669"/>
    <property type="project" value="TreeGrafter"/>
</dbReference>
<dbReference type="Gene3D" id="3.40.50.720">
    <property type="entry name" value="NAD(P)-binding Rossmann-like Domain"/>
    <property type="match status" value="1"/>
</dbReference>
<dbReference type="InterPro" id="IPR051402">
    <property type="entry name" value="KPR-Related"/>
</dbReference>
<feature type="non-terminal residue" evidence="3">
    <location>
        <position position="1"/>
    </location>
</feature>
<gene>
    <name evidence="3" type="ORF">FA09DRAFT_287356</name>
</gene>
<dbReference type="PANTHER" id="PTHR21708:SF43">
    <property type="entry name" value="KETOPANTOATE REDUCTASE C-TERMINAL DOMAIN-CONTAINING PROTEIN"/>
    <property type="match status" value="1"/>
</dbReference>
<feature type="non-terminal residue" evidence="3">
    <location>
        <position position="345"/>
    </location>
</feature>
<name>A0A316ZJB2_9BASI</name>
<evidence type="ECO:0000259" key="2">
    <source>
        <dbReference type="Pfam" id="PF08546"/>
    </source>
</evidence>
<dbReference type="AlphaFoldDB" id="A0A316ZJB2"/>
<evidence type="ECO:0000259" key="1">
    <source>
        <dbReference type="Pfam" id="PF02558"/>
    </source>
</evidence>
<dbReference type="EMBL" id="KZ819283">
    <property type="protein sequence ID" value="PWO01155.1"/>
    <property type="molecule type" value="Genomic_DNA"/>
</dbReference>
<dbReference type="InterPro" id="IPR008927">
    <property type="entry name" value="6-PGluconate_DH-like_C_sf"/>
</dbReference>
<keyword evidence="4" id="KW-1185">Reference proteome</keyword>
<dbReference type="OrthoDB" id="3609at2759"/>
<dbReference type="SUPFAM" id="SSF48179">
    <property type="entry name" value="6-phosphogluconate dehydrogenase C-terminal domain-like"/>
    <property type="match status" value="1"/>
</dbReference>
<dbReference type="InterPro" id="IPR013332">
    <property type="entry name" value="KPR_N"/>
</dbReference>
<protein>
    <submittedName>
        <fullName evidence="3">6-phosphogluconate dehydrogenase C-terminal domain-like protein</fullName>
    </submittedName>
</protein>
<dbReference type="Proteomes" id="UP000245946">
    <property type="component" value="Unassembled WGS sequence"/>
</dbReference>
<feature type="domain" description="Ketopantoate reductase C-terminal" evidence="2">
    <location>
        <begin position="197"/>
        <end position="336"/>
    </location>
</feature>
<dbReference type="SUPFAM" id="SSF51735">
    <property type="entry name" value="NAD(P)-binding Rossmann-fold domains"/>
    <property type="match status" value="1"/>
</dbReference>